<feature type="transmembrane region" description="Helical" evidence="6">
    <location>
        <begin position="229"/>
        <end position="253"/>
    </location>
</feature>
<name>A0A844D978_9BURK</name>
<dbReference type="NCBIfam" id="NF006088">
    <property type="entry name" value="PRK08238.1"/>
    <property type="match status" value="1"/>
</dbReference>
<sequence length="485" mass="53566">MSGDTRPPRAAEPPLVIDLDGTLLRSDLLLESALAHVRTRPLQMLAPLAWLAGGKVHLKQRLAQSVELDVTALPYDQRVLDLIGRERAAGRRIVLATASHRLYADRIAAHLQLFDEVLASEGAVNLSAERKRDRLLQRYGAQGYDYAGNAADDLPVWAGARHAYVVSAGGRLQRRAAAQGNVAAVLPPPAPLQQLRAGLRAMRLHQWAKNLLIFLPLLAAHQAHQPQHLLAGVLAFICFSLCASSVYLLNDLLDLDDDRHHHSKRRRPFASGQLPLLAGILLTPLLLGAAFALGLTLLPWRFSAVLLAYYVLTLAYSLYLKRLMALDAITLAGLYTLRLIAGGAAFGVPLTFWMLAFSMFMFLSLALVKRYAELRVARHRGDTHQARGRGYFPGDLEMIASLGAASGYLSVLVLALYTQDRATMALYRQPQLIWLACPLLLLWVTRIWMLTHRGEMHDDPVVFALKDRTSLVVGALFALIFWSAT</sequence>
<gene>
    <name evidence="7" type="ORF">GJ698_14550</name>
</gene>
<dbReference type="Gene3D" id="3.40.50.1000">
    <property type="entry name" value="HAD superfamily/HAD-like"/>
    <property type="match status" value="1"/>
</dbReference>
<evidence type="ECO:0000313" key="7">
    <source>
        <dbReference type="EMBL" id="MRW85302.1"/>
    </source>
</evidence>
<dbReference type="GO" id="GO:0016765">
    <property type="term" value="F:transferase activity, transferring alkyl or aryl (other than methyl) groups"/>
    <property type="evidence" value="ECO:0007669"/>
    <property type="project" value="InterPro"/>
</dbReference>
<feature type="transmembrane region" description="Helical" evidence="6">
    <location>
        <begin position="431"/>
        <end position="449"/>
    </location>
</feature>
<dbReference type="InterPro" id="IPR000537">
    <property type="entry name" value="UbiA_prenyltransferase"/>
</dbReference>
<feature type="transmembrane region" description="Helical" evidence="6">
    <location>
        <begin position="461"/>
        <end position="482"/>
    </location>
</feature>
<feature type="transmembrane region" description="Helical" evidence="6">
    <location>
        <begin position="399"/>
        <end position="419"/>
    </location>
</feature>
<feature type="transmembrane region" description="Helical" evidence="6">
    <location>
        <begin position="300"/>
        <end position="319"/>
    </location>
</feature>
<keyword evidence="7" id="KW-0808">Transferase</keyword>
<dbReference type="Proteomes" id="UP000439986">
    <property type="component" value="Unassembled WGS sequence"/>
</dbReference>
<evidence type="ECO:0000256" key="5">
    <source>
        <dbReference type="ARBA" id="ARBA00023136"/>
    </source>
</evidence>
<comment type="caution">
    <text evidence="7">The sequence shown here is derived from an EMBL/GenBank/DDBJ whole genome shotgun (WGS) entry which is preliminary data.</text>
</comment>
<dbReference type="Pfam" id="PF12710">
    <property type="entry name" value="HAD"/>
    <property type="match status" value="1"/>
</dbReference>
<evidence type="ECO:0000256" key="1">
    <source>
        <dbReference type="ARBA" id="ARBA00004141"/>
    </source>
</evidence>
<dbReference type="SUPFAM" id="SSF56784">
    <property type="entry name" value="HAD-like"/>
    <property type="match status" value="1"/>
</dbReference>
<comment type="subcellular location">
    <subcellularLocation>
        <location evidence="1">Membrane</location>
        <topology evidence="1">Multi-pass membrane protein</topology>
    </subcellularLocation>
</comment>
<protein>
    <submittedName>
        <fullName evidence="7">UbiA family prenyltransferase</fullName>
    </submittedName>
</protein>
<keyword evidence="5 6" id="KW-0472">Membrane</keyword>
<evidence type="ECO:0000256" key="4">
    <source>
        <dbReference type="ARBA" id="ARBA00022989"/>
    </source>
</evidence>
<dbReference type="InterPro" id="IPR044878">
    <property type="entry name" value="UbiA_sf"/>
</dbReference>
<proteinExistence type="predicted"/>
<evidence type="ECO:0000313" key="8">
    <source>
        <dbReference type="Proteomes" id="UP000439986"/>
    </source>
</evidence>
<evidence type="ECO:0000256" key="3">
    <source>
        <dbReference type="ARBA" id="ARBA00022692"/>
    </source>
</evidence>
<dbReference type="AlphaFoldDB" id="A0A844D978"/>
<organism evidence="7 8">
    <name type="scientific">Duganella aquatilis</name>
    <dbReference type="NCBI Taxonomy" id="2666082"/>
    <lineage>
        <taxon>Bacteria</taxon>
        <taxon>Pseudomonadati</taxon>
        <taxon>Pseudomonadota</taxon>
        <taxon>Betaproteobacteria</taxon>
        <taxon>Burkholderiales</taxon>
        <taxon>Oxalobacteraceae</taxon>
        <taxon>Telluria group</taxon>
        <taxon>Duganella</taxon>
    </lineage>
</organism>
<accession>A0A844D978</accession>
<keyword evidence="2" id="KW-1003">Cell membrane</keyword>
<evidence type="ECO:0000256" key="6">
    <source>
        <dbReference type="SAM" id="Phobius"/>
    </source>
</evidence>
<dbReference type="CDD" id="cd13963">
    <property type="entry name" value="PT_UbiA_2"/>
    <property type="match status" value="1"/>
</dbReference>
<keyword evidence="8" id="KW-1185">Reference proteome</keyword>
<dbReference type="GO" id="GO:0009247">
    <property type="term" value="P:glycolipid biosynthetic process"/>
    <property type="evidence" value="ECO:0007669"/>
    <property type="project" value="TreeGrafter"/>
</dbReference>
<dbReference type="InterPro" id="IPR023214">
    <property type="entry name" value="HAD_sf"/>
</dbReference>
<dbReference type="RefSeq" id="WP_371865312.1">
    <property type="nucleotide sequence ID" value="NZ_WKJL01000009.1"/>
</dbReference>
<keyword evidence="3 6" id="KW-0812">Transmembrane</keyword>
<reference evidence="7 8" key="1">
    <citation type="submission" date="2019-11" db="EMBL/GenBank/DDBJ databases">
        <title>Novel species isolated from a subtropical stream in China.</title>
        <authorList>
            <person name="Lu H."/>
        </authorList>
    </citation>
    <scope>NUCLEOTIDE SEQUENCE [LARGE SCALE GENOMIC DNA]</scope>
    <source>
        <strain evidence="7 8">FT26W</strain>
    </source>
</reference>
<dbReference type="PANTHER" id="PTHR11048">
    <property type="entry name" value="PRENYLTRANSFERASES"/>
    <property type="match status" value="1"/>
</dbReference>
<dbReference type="EMBL" id="WKJL01000009">
    <property type="protein sequence ID" value="MRW85302.1"/>
    <property type="molecule type" value="Genomic_DNA"/>
</dbReference>
<dbReference type="InterPro" id="IPR039653">
    <property type="entry name" value="Prenyltransferase"/>
</dbReference>
<dbReference type="Pfam" id="PF01040">
    <property type="entry name" value="UbiA"/>
    <property type="match status" value="1"/>
</dbReference>
<dbReference type="InterPro" id="IPR036412">
    <property type="entry name" value="HAD-like_sf"/>
</dbReference>
<feature type="transmembrane region" description="Helical" evidence="6">
    <location>
        <begin position="274"/>
        <end position="294"/>
    </location>
</feature>
<dbReference type="Gene3D" id="1.10.357.140">
    <property type="entry name" value="UbiA prenyltransferase"/>
    <property type="match status" value="1"/>
</dbReference>
<keyword evidence="4 6" id="KW-1133">Transmembrane helix</keyword>
<dbReference type="PANTHER" id="PTHR11048:SF5">
    <property type="entry name" value="DECAPRENYL-PHOSPHATE PHOSPHORIBOSYLTRANSFERASE"/>
    <property type="match status" value="1"/>
</dbReference>
<evidence type="ECO:0000256" key="2">
    <source>
        <dbReference type="ARBA" id="ARBA00022475"/>
    </source>
</evidence>
<dbReference type="GO" id="GO:0005886">
    <property type="term" value="C:plasma membrane"/>
    <property type="evidence" value="ECO:0007669"/>
    <property type="project" value="TreeGrafter"/>
</dbReference>